<dbReference type="PROSITE" id="PS51257">
    <property type="entry name" value="PROKAR_LIPOPROTEIN"/>
    <property type="match status" value="1"/>
</dbReference>
<dbReference type="RefSeq" id="WP_139677288.1">
    <property type="nucleotide sequence ID" value="NZ_VDMN01000003.1"/>
</dbReference>
<organism evidence="1 2">
    <name type="scientific">Aliirhizobium smilacinae</name>
    <dbReference type="NCBI Taxonomy" id="1395944"/>
    <lineage>
        <taxon>Bacteria</taxon>
        <taxon>Pseudomonadati</taxon>
        <taxon>Pseudomonadota</taxon>
        <taxon>Alphaproteobacteria</taxon>
        <taxon>Hyphomicrobiales</taxon>
        <taxon>Rhizobiaceae</taxon>
        <taxon>Aliirhizobium</taxon>
    </lineage>
</organism>
<evidence type="ECO:0000313" key="1">
    <source>
        <dbReference type="EMBL" id="TNM62795.1"/>
    </source>
</evidence>
<comment type="caution">
    <text evidence="1">The sequence shown here is derived from an EMBL/GenBank/DDBJ whole genome shotgun (WGS) entry which is preliminary data.</text>
</comment>
<dbReference type="OrthoDB" id="8279531at2"/>
<evidence type="ECO:0000313" key="2">
    <source>
        <dbReference type="Proteomes" id="UP000311605"/>
    </source>
</evidence>
<name>A0A5C4XGZ2_9HYPH</name>
<accession>A0A5C4XGZ2</accession>
<reference evidence="1 2" key="1">
    <citation type="submission" date="2019-06" db="EMBL/GenBank/DDBJ databases">
        <title>The draft genome of Rhizobium smilacinae PTYR-5.</title>
        <authorList>
            <person name="Liu L."/>
            <person name="Li L."/>
            <person name="Zhang X."/>
        </authorList>
    </citation>
    <scope>NUCLEOTIDE SEQUENCE [LARGE SCALE GENOMIC DNA]</scope>
    <source>
        <strain evidence="1 2">PTYR-5</strain>
    </source>
</reference>
<proteinExistence type="predicted"/>
<gene>
    <name evidence="1" type="ORF">FHP24_16365</name>
</gene>
<dbReference type="AlphaFoldDB" id="A0A5C4XGZ2"/>
<keyword evidence="2" id="KW-1185">Reference proteome</keyword>
<sequence>MRKTFIALAVATLTACSATVDPELVARDYGSDIKPISGSITYNGQPKSRLTKAPAGSTFEHEFNNSFGNRVVERYQIQPDRSLRIVSRQIFNLPSDG</sequence>
<protein>
    <submittedName>
        <fullName evidence="1">Uncharacterized protein</fullName>
    </submittedName>
</protein>
<dbReference type="Proteomes" id="UP000311605">
    <property type="component" value="Unassembled WGS sequence"/>
</dbReference>
<dbReference type="EMBL" id="VDMN01000003">
    <property type="protein sequence ID" value="TNM62795.1"/>
    <property type="molecule type" value="Genomic_DNA"/>
</dbReference>